<dbReference type="Pfam" id="PF13923">
    <property type="entry name" value="zf-C3HC4_2"/>
    <property type="match status" value="1"/>
</dbReference>
<dbReference type="PROSITE" id="PS50089">
    <property type="entry name" value="ZF_RING_2"/>
    <property type="match status" value="1"/>
</dbReference>
<dbReference type="PROSITE" id="PS00518">
    <property type="entry name" value="ZF_RING_1"/>
    <property type="match status" value="1"/>
</dbReference>
<evidence type="ECO:0000256" key="7">
    <source>
        <dbReference type="ARBA" id="ARBA00023204"/>
    </source>
</evidence>
<feature type="region of interest" description="Disordered" evidence="10">
    <location>
        <begin position="835"/>
        <end position="875"/>
    </location>
</feature>
<evidence type="ECO:0000259" key="12">
    <source>
        <dbReference type="PROSITE" id="PS50172"/>
    </source>
</evidence>
<feature type="compositionally biased region" description="Polar residues" evidence="10">
    <location>
        <begin position="130"/>
        <end position="140"/>
    </location>
</feature>
<feature type="region of interest" description="Disordered" evidence="10">
    <location>
        <begin position="128"/>
        <end position="168"/>
    </location>
</feature>
<sequence>MFVYLHTVDIMHRTKGTTTTTSLSDVEITLLRNSHSLLTEKIKCKICNNSMKKVAGIQCGHVFCRPCIVRQLQKSSLCPTCKSEVDKNITIVNKSLTVYYENLQDIIKQCERLLPRQTSVATIKRGNEAMSVSETPPTTARRSKRSMACKTPVGEHSDADRSKQQKNEISATTITKLFDIEKICNRKESKAGLEELKSPLRMPSQFPNESSVVSQYSIIPEDKVRYWLDEAKTSAVPTPDKPIDTPMTQSTLVSVSQTRAKLQQQQQTFKTPPVPQRIADEPPAPSESEETQADSIIVSKATRRNFAAEANKEDSIANLDISMEECPELFKSQSDEYQNRREEKRLKDIEKCDNLEKPKLRGLGLRKKKVLPIKYDDEDESEPISNTPIKETKSRNSMSDVSIEDFFEDGVKEKPIRRYTNKKLHPPVEVQTEIEVETQQDVSPMKPGVSNKELPALPVKSSSIVEVTSPKHSPLKIKKTPSPGFSSTGSTRNAPAAKKSVSPKSSEMVIDSTSEKTVEQMPVNQPLAEPAAKETNHVEYHHSPNLIENSLPIEGLPEELQGSYSGKAVAPIKAERSKPRASKKLLPALSIPPTQESIQSSASATSVRKRKTFSLESNTADIMGNSPPCQKTSQTFATKCKTPEKNANLRNRIQFFRQGKLHSTRKMYSVQFFKLGYLSPIAVKRSIKFVRKQFRDAAVQTSPRHASQMHTTLAEKSNVAKLSSWEQSAKLPNPNIKTLSETVEAEKRVDDSSDEMDLVEKSQEMIENNIFLPQLTKAKDYVLEPCQIDSNDIIPASMPTVTQSLKRLIDSSSLSLSVATGSVETLLSLNESEFELQQDRSEKPTKRRKLASRFSQENTQNSADGDGKEMQWRDSSQDAAVRAVVMEDLIYAREKVTQAHSLGTTCIIESTLNDKNVGDLKAGNKNSRDAQPGKALNASRISAKGNAISPFLEESDSLTEKEIELQNSAALNNSNESYIKSSANEGKLKSVNEVEEEELEVVEGTPKAKRSEAVAKQDPAVSFIFTSLAKGQVAQIQKFCQTFKSSSVNTSMNPTVTHLVVPHSEDMNTVSTLKFYLAVAKGLWVVSIHWVADCISSGRIIPEEPYEMKNMHGFDGPRKSRLNKGNIFHDFEMFCLDGIYSGVSREQIKDIICCGGGLAMNSIREPQKKKYRLVICASENVDEGAMEDSNCVVLMMDWVLESVENYRLASAFNYLPIGVSVTQVSHSHFDLPADMLRFEASDETM</sequence>
<keyword evidence="14" id="KW-1185">Reference proteome</keyword>
<dbReference type="GO" id="GO:0000724">
    <property type="term" value="P:double-strand break repair via homologous recombination"/>
    <property type="evidence" value="ECO:0007669"/>
    <property type="project" value="TreeGrafter"/>
</dbReference>
<feature type="compositionally biased region" description="Basic and acidic residues" evidence="10">
    <location>
        <begin position="865"/>
        <end position="875"/>
    </location>
</feature>
<dbReference type="GO" id="GO:0070531">
    <property type="term" value="C:BRCA1-A complex"/>
    <property type="evidence" value="ECO:0007669"/>
    <property type="project" value="TreeGrafter"/>
</dbReference>
<dbReference type="PANTHER" id="PTHR13763">
    <property type="entry name" value="BREAST CANCER TYPE 1 SUSCEPTIBILITY PROTEIN BRCA1"/>
    <property type="match status" value="1"/>
</dbReference>
<gene>
    <name evidence="13" type="ORF">CLODIP_2_CD13137</name>
</gene>
<dbReference type="OrthoDB" id="6105938at2759"/>
<reference evidence="13 14" key="1">
    <citation type="submission" date="2020-04" db="EMBL/GenBank/DDBJ databases">
        <authorList>
            <person name="Alioto T."/>
            <person name="Alioto T."/>
            <person name="Gomez Garrido J."/>
        </authorList>
    </citation>
    <scope>NUCLEOTIDE SEQUENCE [LARGE SCALE GENOMIC DNA]</scope>
</reference>
<dbReference type="SUPFAM" id="SSF52113">
    <property type="entry name" value="BRCT domain"/>
    <property type="match status" value="2"/>
</dbReference>
<evidence type="ECO:0000256" key="1">
    <source>
        <dbReference type="ARBA" id="ARBA00004123"/>
    </source>
</evidence>
<dbReference type="Proteomes" id="UP000494165">
    <property type="component" value="Unassembled WGS sequence"/>
</dbReference>
<keyword evidence="4" id="KW-0227">DNA damage</keyword>
<evidence type="ECO:0000313" key="13">
    <source>
        <dbReference type="EMBL" id="CAB3374522.1"/>
    </source>
</evidence>
<dbReference type="Pfam" id="PF00533">
    <property type="entry name" value="BRCT"/>
    <property type="match status" value="1"/>
</dbReference>
<dbReference type="GO" id="GO:0004842">
    <property type="term" value="F:ubiquitin-protein transferase activity"/>
    <property type="evidence" value="ECO:0007669"/>
    <property type="project" value="TreeGrafter"/>
</dbReference>
<dbReference type="AlphaFoldDB" id="A0A8S1CXB3"/>
<feature type="compositionally biased region" description="Basic and acidic residues" evidence="10">
    <location>
        <begin position="153"/>
        <end position="166"/>
    </location>
</feature>
<dbReference type="InterPro" id="IPR017907">
    <property type="entry name" value="Znf_RING_CS"/>
</dbReference>
<evidence type="ECO:0000256" key="10">
    <source>
        <dbReference type="SAM" id="MobiDB-lite"/>
    </source>
</evidence>
<evidence type="ECO:0000256" key="2">
    <source>
        <dbReference type="ARBA" id="ARBA00022723"/>
    </source>
</evidence>
<evidence type="ECO:0000259" key="11">
    <source>
        <dbReference type="PROSITE" id="PS50089"/>
    </source>
</evidence>
<dbReference type="SMART" id="SM00292">
    <property type="entry name" value="BRCT"/>
    <property type="match status" value="2"/>
</dbReference>
<feature type="compositionally biased region" description="Polar residues" evidence="10">
    <location>
        <begin position="853"/>
        <end position="863"/>
    </location>
</feature>
<dbReference type="PANTHER" id="PTHR13763:SF0">
    <property type="entry name" value="BREAST CANCER TYPE 1 SUSCEPTIBILITY PROTEIN"/>
    <property type="match status" value="1"/>
</dbReference>
<feature type="domain" description="RING-type" evidence="11">
    <location>
        <begin position="44"/>
        <end position="82"/>
    </location>
</feature>
<keyword evidence="3" id="KW-0677">Repeat</keyword>
<name>A0A8S1CXB3_9INSE</name>
<organism evidence="13 14">
    <name type="scientific">Cloeon dipterum</name>
    <dbReference type="NCBI Taxonomy" id="197152"/>
    <lineage>
        <taxon>Eukaryota</taxon>
        <taxon>Metazoa</taxon>
        <taxon>Ecdysozoa</taxon>
        <taxon>Arthropoda</taxon>
        <taxon>Hexapoda</taxon>
        <taxon>Insecta</taxon>
        <taxon>Pterygota</taxon>
        <taxon>Palaeoptera</taxon>
        <taxon>Ephemeroptera</taxon>
        <taxon>Pisciforma</taxon>
        <taxon>Baetidae</taxon>
        <taxon>Cloeon</taxon>
    </lineage>
</organism>
<keyword evidence="8" id="KW-0539">Nucleus</keyword>
<dbReference type="Gene3D" id="3.30.40.10">
    <property type="entry name" value="Zinc/RING finger domain, C3HC4 (zinc finger)"/>
    <property type="match status" value="1"/>
</dbReference>
<feature type="domain" description="BRCT" evidence="12">
    <location>
        <begin position="1123"/>
        <end position="1216"/>
    </location>
</feature>
<dbReference type="InterPro" id="IPR036420">
    <property type="entry name" value="BRCT_dom_sf"/>
</dbReference>
<feature type="compositionally biased region" description="Polar residues" evidence="10">
    <location>
        <begin position="383"/>
        <end position="399"/>
    </location>
</feature>
<feature type="domain" description="BRCT" evidence="12">
    <location>
        <begin position="1045"/>
        <end position="1108"/>
    </location>
</feature>
<dbReference type="SMART" id="SM00184">
    <property type="entry name" value="RING"/>
    <property type="match status" value="1"/>
</dbReference>
<dbReference type="GO" id="GO:0031436">
    <property type="term" value="C:BRCA1-BARD1 complex"/>
    <property type="evidence" value="ECO:0007669"/>
    <property type="project" value="TreeGrafter"/>
</dbReference>
<dbReference type="CDD" id="cd16449">
    <property type="entry name" value="RING-HC"/>
    <property type="match status" value="1"/>
</dbReference>
<evidence type="ECO:0000256" key="5">
    <source>
        <dbReference type="ARBA" id="ARBA00022771"/>
    </source>
</evidence>
<comment type="caution">
    <text evidence="13">The sequence shown here is derived from an EMBL/GenBank/DDBJ whole genome shotgun (WGS) entry which is preliminary data.</text>
</comment>
<evidence type="ECO:0008006" key="15">
    <source>
        <dbReference type="Google" id="ProtNLM"/>
    </source>
</evidence>
<dbReference type="EMBL" id="CADEPI010000099">
    <property type="protein sequence ID" value="CAB3374522.1"/>
    <property type="molecule type" value="Genomic_DNA"/>
</dbReference>
<keyword evidence="7" id="KW-0234">DNA repair</keyword>
<evidence type="ECO:0000256" key="4">
    <source>
        <dbReference type="ARBA" id="ARBA00022763"/>
    </source>
</evidence>
<evidence type="ECO:0000256" key="6">
    <source>
        <dbReference type="ARBA" id="ARBA00022833"/>
    </source>
</evidence>
<keyword evidence="2" id="KW-0479">Metal-binding</keyword>
<keyword evidence="5 9" id="KW-0863">Zinc-finger</keyword>
<feature type="region of interest" description="Disordered" evidence="10">
    <location>
        <begin position="264"/>
        <end position="296"/>
    </location>
</feature>
<protein>
    <recommendedName>
        <fullName evidence="15">RING-type E3 ubiquitin transferase BRCA1</fullName>
    </recommendedName>
</protein>
<accession>A0A8S1CXB3</accession>
<proteinExistence type="predicted"/>
<evidence type="ECO:0000256" key="8">
    <source>
        <dbReference type="ARBA" id="ARBA00023242"/>
    </source>
</evidence>
<dbReference type="Gene3D" id="3.40.50.10190">
    <property type="entry name" value="BRCT domain"/>
    <property type="match status" value="2"/>
</dbReference>
<keyword evidence="6" id="KW-0862">Zinc</keyword>
<dbReference type="PROSITE" id="PS50172">
    <property type="entry name" value="BRCT"/>
    <property type="match status" value="2"/>
</dbReference>
<dbReference type="InterPro" id="IPR013083">
    <property type="entry name" value="Znf_RING/FYVE/PHD"/>
</dbReference>
<dbReference type="InterPro" id="IPR031099">
    <property type="entry name" value="BRCA1-associated"/>
</dbReference>
<evidence type="ECO:0000256" key="9">
    <source>
        <dbReference type="PROSITE-ProRule" id="PRU00175"/>
    </source>
</evidence>
<comment type="subcellular location">
    <subcellularLocation>
        <location evidence="1">Nucleus</location>
    </subcellularLocation>
</comment>
<evidence type="ECO:0000256" key="3">
    <source>
        <dbReference type="ARBA" id="ARBA00022737"/>
    </source>
</evidence>
<dbReference type="GO" id="GO:0045944">
    <property type="term" value="P:positive regulation of transcription by RNA polymerase II"/>
    <property type="evidence" value="ECO:0007669"/>
    <property type="project" value="TreeGrafter"/>
</dbReference>
<dbReference type="InterPro" id="IPR001841">
    <property type="entry name" value="Znf_RING"/>
</dbReference>
<feature type="region of interest" description="Disordered" evidence="10">
    <location>
        <begin position="378"/>
        <end position="399"/>
    </location>
</feature>
<dbReference type="GO" id="GO:0008270">
    <property type="term" value="F:zinc ion binding"/>
    <property type="evidence" value="ECO:0007669"/>
    <property type="project" value="UniProtKB-KW"/>
</dbReference>
<feature type="compositionally biased region" description="Low complexity" evidence="10">
    <location>
        <begin position="480"/>
        <end position="506"/>
    </location>
</feature>
<evidence type="ECO:0000313" key="14">
    <source>
        <dbReference type="Proteomes" id="UP000494165"/>
    </source>
</evidence>
<dbReference type="SUPFAM" id="SSF57850">
    <property type="entry name" value="RING/U-box"/>
    <property type="match status" value="1"/>
</dbReference>
<dbReference type="InterPro" id="IPR001357">
    <property type="entry name" value="BRCT_dom"/>
</dbReference>
<feature type="region of interest" description="Disordered" evidence="10">
    <location>
        <begin position="463"/>
        <end position="523"/>
    </location>
</feature>